<dbReference type="EMBL" id="MFAF01000140">
    <property type="protein sequence ID" value="OGD71816.1"/>
    <property type="molecule type" value="Genomic_DNA"/>
</dbReference>
<evidence type="ECO:0000313" key="2">
    <source>
        <dbReference type="EMBL" id="OGD71816.1"/>
    </source>
</evidence>
<evidence type="ECO:0008006" key="4">
    <source>
        <dbReference type="Google" id="ProtNLM"/>
    </source>
</evidence>
<name>A0A1F5EWZ0_9BACT</name>
<organism evidence="2 3">
    <name type="scientific">Candidatus Coatesbacteria bacterium RBG_13_66_14</name>
    <dbReference type="NCBI Taxonomy" id="1817816"/>
    <lineage>
        <taxon>Bacteria</taxon>
        <taxon>Candidatus Coatesiibacteriota</taxon>
    </lineage>
</organism>
<evidence type="ECO:0000256" key="1">
    <source>
        <dbReference type="SAM" id="SignalP"/>
    </source>
</evidence>
<feature type="signal peptide" evidence="1">
    <location>
        <begin position="1"/>
        <end position="26"/>
    </location>
</feature>
<keyword evidence="1" id="KW-0732">Signal</keyword>
<comment type="caution">
    <text evidence="2">The sequence shown here is derived from an EMBL/GenBank/DDBJ whole genome shotgun (WGS) entry which is preliminary data.</text>
</comment>
<gene>
    <name evidence="2" type="ORF">A2Y64_03710</name>
</gene>
<evidence type="ECO:0000313" key="3">
    <source>
        <dbReference type="Proteomes" id="UP000177187"/>
    </source>
</evidence>
<dbReference type="Proteomes" id="UP000177187">
    <property type="component" value="Unassembled WGS sequence"/>
</dbReference>
<feature type="chain" id="PRO_5009518403" description="PsbP C-terminal domain-containing protein" evidence="1">
    <location>
        <begin position="27"/>
        <end position="188"/>
    </location>
</feature>
<accession>A0A1F5EWZ0</accession>
<protein>
    <recommendedName>
        <fullName evidence="4">PsbP C-terminal domain-containing protein</fullName>
    </recommendedName>
</protein>
<dbReference type="AlphaFoldDB" id="A0A1F5EWZ0"/>
<reference evidence="2 3" key="1">
    <citation type="journal article" date="2016" name="Nat. Commun.">
        <title>Thousands of microbial genomes shed light on interconnected biogeochemical processes in an aquifer system.</title>
        <authorList>
            <person name="Anantharaman K."/>
            <person name="Brown C.T."/>
            <person name="Hug L.A."/>
            <person name="Sharon I."/>
            <person name="Castelle C.J."/>
            <person name="Probst A.J."/>
            <person name="Thomas B.C."/>
            <person name="Singh A."/>
            <person name="Wilkins M.J."/>
            <person name="Karaoz U."/>
            <person name="Brodie E.L."/>
            <person name="Williams K.H."/>
            <person name="Hubbard S.S."/>
            <person name="Banfield J.F."/>
        </authorList>
    </citation>
    <scope>NUCLEOTIDE SEQUENCE [LARGE SCALE GENOMIC DNA]</scope>
</reference>
<proteinExistence type="predicted"/>
<dbReference type="STRING" id="1817816.A2Y64_03710"/>
<sequence length="188" mass="20272">MKSDGAPFRIRWLFLGLLASAGAVTASVELQNGEAYVWRGLTLFAPSDRVTCSWTVNEGEGAVALYGRSDAGDVAGNLLLKAPDAGLAAASAGGELEEIQEELVRFLAGECRARYGQVFGLEREDADGVEPAAALFFVTRGSDGERRVRAYAFLTRDGVYLLYLACAPEVARRLGAELDRLVGELYFR</sequence>